<evidence type="ECO:0000256" key="8">
    <source>
        <dbReference type="SAM" id="SignalP"/>
    </source>
</evidence>
<evidence type="ECO:0000256" key="5">
    <source>
        <dbReference type="ARBA" id="ARBA00022729"/>
    </source>
</evidence>
<evidence type="ECO:0000256" key="1">
    <source>
        <dbReference type="ARBA" id="ARBA00004571"/>
    </source>
</evidence>
<evidence type="ECO:0000256" key="7">
    <source>
        <dbReference type="ARBA" id="ARBA00023237"/>
    </source>
</evidence>
<sequence length="503" mass="52831">MKLKTLSTAILLTTVPMTGVFAAAMDRSGQSISAFLQPGNYFEAGISVLDPTVEGQEAGTSATQRNISDMAGDYYFPSAALKLQPTDKFSFGILYDQPFGADAEYTGNNVFVSNGGETVLPQATLNSISQNAVTQLVTAAGAAFAPALVAVTNVTGGNPLAPTQQEVLGALQQVAAGGNATVAGGLTQLQQTQAALNATNSALGQGNTKVEVNTQNLAFVFGFQPTENWNIYAGPVYQTVKGNLSLRGQAYSLFNGYDASIKETGDLGWLAGLAFQIPEIALKASLTYRSEIEHEADTTESLSALSPALIGILQGVGVSADKLAALDESGKNKITTPQSVNLDFQTGIMENTVAFANVRWVEWSKFAIRPHQFGKIAEAVGSLPSVNRPNGFNLVEYSDDQISATVGVGRKLSEQWAGNVSVGWDSGAGNPVSTLGPTEGYWNVGLGVQFSPAPNYFIAGGVKYFMLGDAKAQTGAQAGGDEYVAKFEDNDALAYGLKIGYRF</sequence>
<comment type="caution">
    <text evidence="9">The sequence shown here is derived from an EMBL/GenBank/DDBJ whole genome shotgun (WGS) entry which is preliminary data.</text>
</comment>
<keyword evidence="6" id="KW-0472">Membrane</keyword>
<dbReference type="Proteomes" id="UP000532147">
    <property type="component" value="Unassembled WGS sequence"/>
</dbReference>
<dbReference type="Gene3D" id="2.40.160.60">
    <property type="entry name" value="Outer membrane protein transport protein (OMPP1/FadL/TodX)"/>
    <property type="match status" value="1"/>
</dbReference>
<organism evidence="9 10">
    <name type="scientific">Acinetobacter terrae</name>
    <dbReference type="NCBI Taxonomy" id="2731247"/>
    <lineage>
        <taxon>Bacteria</taxon>
        <taxon>Pseudomonadati</taxon>
        <taxon>Pseudomonadota</taxon>
        <taxon>Gammaproteobacteria</taxon>
        <taxon>Moraxellales</taxon>
        <taxon>Moraxellaceae</taxon>
        <taxon>Acinetobacter</taxon>
        <taxon>Acinetobacter Taxon 24</taxon>
    </lineage>
</organism>
<keyword evidence="7" id="KW-0998">Cell outer membrane</keyword>
<dbReference type="InterPro" id="IPR005017">
    <property type="entry name" value="OMPP1/FadL/TodX"/>
</dbReference>
<dbReference type="AlphaFoldDB" id="A0A8E4FD91"/>
<dbReference type="GO" id="GO:0009279">
    <property type="term" value="C:cell outer membrane"/>
    <property type="evidence" value="ECO:0007669"/>
    <property type="project" value="UniProtKB-SubCell"/>
</dbReference>
<keyword evidence="4" id="KW-0812">Transmembrane</keyword>
<feature type="signal peptide" evidence="8">
    <location>
        <begin position="1"/>
        <end position="22"/>
    </location>
</feature>
<reference evidence="9 10" key="1">
    <citation type="submission" date="2020-04" db="EMBL/GenBank/DDBJ databases">
        <title>Acinetobacter Taxon 24.</title>
        <authorList>
            <person name="Nemec A."/>
            <person name="Radolfova-Krizova L."/>
            <person name="Higgins P.G."/>
            <person name="Spanelova P."/>
        </authorList>
    </citation>
    <scope>NUCLEOTIDE SEQUENCE [LARGE SCALE GENOMIC DNA]</scope>
    <source>
        <strain evidence="9 10">ANC 4280</strain>
    </source>
</reference>
<keyword evidence="3" id="KW-1134">Transmembrane beta strand</keyword>
<protein>
    <submittedName>
        <fullName evidence="9">Long-chain fatty acid transporter</fullName>
    </submittedName>
</protein>
<gene>
    <name evidence="9" type="ORF">HLH11_07150</name>
</gene>
<dbReference type="EMBL" id="JABERH010000016">
    <property type="protein sequence ID" value="NNH38429.1"/>
    <property type="molecule type" value="Genomic_DNA"/>
</dbReference>
<dbReference type="GO" id="GO:0015483">
    <property type="term" value="F:long-chain fatty acid transporting porin activity"/>
    <property type="evidence" value="ECO:0007669"/>
    <property type="project" value="TreeGrafter"/>
</dbReference>
<dbReference type="PANTHER" id="PTHR35093:SF8">
    <property type="entry name" value="OUTER MEMBRANE PROTEIN NMB0088-RELATED"/>
    <property type="match status" value="1"/>
</dbReference>
<dbReference type="Pfam" id="PF03349">
    <property type="entry name" value="Toluene_X"/>
    <property type="match status" value="1"/>
</dbReference>
<comment type="subcellular location">
    <subcellularLocation>
        <location evidence="1">Cell outer membrane</location>
        <topology evidence="1">Multi-pass membrane protein</topology>
    </subcellularLocation>
</comment>
<accession>A0A8E4FD91</accession>
<name>A0A8E4FD91_9GAMM</name>
<dbReference type="RefSeq" id="WP_171534322.1">
    <property type="nucleotide sequence ID" value="NZ_JABERH010000016.1"/>
</dbReference>
<comment type="similarity">
    <text evidence="2">Belongs to the OmpP1/FadL family.</text>
</comment>
<proteinExistence type="inferred from homology"/>
<evidence type="ECO:0000313" key="9">
    <source>
        <dbReference type="EMBL" id="NNH38429.1"/>
    </source>
</evidence>
<keyword evidence="5 8" id="KW-0732">Signal</keyword>
<evidence type="ECO:0000256" key="3">
    <source>
        <dbReference type="ARBA" id="ARBA00022452"/>
    </source>
</evidence>
<evidence type="ECO:0000256" key="2">
    <source>
        <dbReference type="ARBA" id="ARBA00008163"/>
    </source>
</evidence>
<dbReference type="SUPFAM" id="SSF56935">
    <property type="entry name" value="Porins"/>
    <property type="match status" value="1"/>
</dbReference>
<evidence type="ECO:0000256" key="6">
    <source>
        <dbReference type="ARBA" id="ARBA00023136"/>
    </source>
</evidence>
<evidence type="ECO:0000313" key="10">
    <source>
        <dbReference type="Proteomes" id="UP000532147"/>
    </source>
</evidence>
<evidence type="ECO:0000256" key="4">
    <source>
        <dbReference type="ARBA" id="ARBA00022692"/>
    </source>
</evidence>
<dbReference type="PANTHER" id="PTHR35093">
    <property type="entry name" value="OUTER MEMBRANE PROTEIN NMB0088-RELATED"/>
    <property type="match status" value="1"/>
</dbReference>
<feature type="chain" id="PRO_5034676925" evidence="8">
    <location>
        <begin position="23"/>
        <end position="503"/>
    </location>
</feature>